<feature type="compositionally biased region" description="Basic residues" evidence="2">
    <location>
        <begin position="177"/>
        <end position="191"/>
    </location>
</feature>
<dbReference type="Gene3D" id="3.40.50.150">
    <property type="entry name" value="Vaccinia Virus protein VP39"/>
    <property type="match status" value="1"/>
</dbReference>
<keyword evidence="1" id="KW-0539">Nucleus</keyword>
<keyword evidence="1" id="KW-0489">Methyltransferase</keyword>
<comment type="function">
    <text evidence="1">Probable methyltransferase required to silence rDNA.</text>
</comment>
<feature type="compositionally biased region" description="Basic residues" evidence="2">
    <location>
        <begin position="79"/>
        <end position="89"/>
    </location>
</feature>
<dbReference type="AlphaFoldDB" id="F2UAH8"/>
<dbReference type="FunFam" id="3.40.50.150:FF:000068">
    <property type="entry name" value="Ribosomal RNA-processing protein 8"/>
    <property type="match status" value="1"/>
</dbReference>
<keyword evidence="1" id="KW-0808">Transferase</keyword>
<dbReference type="GO" id="GO:0005730">
    <property type="term" value="C:nucleolus"/>
    <property type="evidence" value="ECO:0007669"/>
    <property type="project" value="UniProtKB-SubCell"/>
</dbReference>
<feature type="compositionally biased region" description="Basic and acidic residues" evidence="2">
    <location>
        <begin position="154"/>
        <end position="165"/>
    </location>
</feature>
<proteinExistence type="inferred from homology"/>
<feature type="compositionally biased region" description="Polar residues" evidence="2">
    <location>
        <begin position="166"/>
        <end position="176"/>
    </location>
</feature>
<keyword evidence="1" id="KW-0698">rRNA processing</keyword>
<name>F2UAH8_SALR5</name>
<dbReference type="KEGG" id="sre:PTSG_05089"/>
<gene>
    <name evidence="3" type="ORF">PTSG_05089</name>
</gene>
<protein>
    <recommendedName>
        <fullName evidence="1">Ribosomal RNA-processing protein 8</fullName>
        <ecNumber evidence="1">2.1.1.-</ecNumber>
    </recommendedName>
</protein>
<dbReference type="GO" id="GO:0008168">
    <property type="term" value="F:methyltransferase activity"/>
    <property type="evidence" value="ECO:0007669"/>
    <property type="project" value="UniProtKB-KW"/>
</dbReference>
<dbReference type="RefSeq" id="XP_004993676.1">
    <property type="nucleotide sequence ID" value="XM_004993619.1"/>
</dbReference>
<comment type="similarity">
    <text evidence="1">Belongs to the methyltransferase superfamily. RRP8 family.</text>
</comment>
<feature type="compositionally biased region" description="Low complexity" evidence="2">
    <location>
        <begin position="112"/>
        <end position="127"/>
    </location>
</feature>
<dbReference type="PANTHER" id="PTHR12787">
    <property type="entry name" value="RIBOSOMAL RNA-PROCESSING PROTEIN 8"/>
    <property type="match status" value="1"/>
</dbReference>
<organism evidence="4">
    <name type="scientific">Salpingoeca rosetta (strain ATCC 50818 / BSB-021)</name>
    <dbReference type="NCBI Taxonomy" id="946362"/>
    <lineage>
        <taxon>Eukaryota</taxon>
        <taxon>Choanoflagellata</taxon>
        <taxon>Craspedida</taxon>
        <taxon>Salpingoecidae</taxon>
        <taxon>Salpingoeca</taxon>
    </lineage>
</organism>
<keyword evidence="4" id="KW-1185">Reference proteome</keyword>
<dbReference type="Pfam" id="PF05148">
    <property type="entry name" value="Methyltransf_8"/>
    <property type="match status" value="1"/>
</dbReference>
<keyword evidence="1" id="KW-0949">S-adenosyl-L-methionine</keyword>
<dbReference type="EC" id="2.1.1.-" evidence="1"/>
<dbReference type="GO" id="GO:0006364">
    <property type="term" value="P:rRNA processing"/>
    <property type="evidence" value="ECO:0007669"/>
    <property type="project" value="UniProtKB-UniRule"/>
</dbReference>
<dbReference type="GO" id="GO:0032259">
    <property type="term" value="P:methylation"/>
    <property type="evidence" value="ECO:0007669"/>
    <property type="project" value="UniProtKB-KW"/>
</dbReference>
<comment type="subcellular location">
    <subcellularLocation>
        <location evidence="1">Nucleus</location>
        <location evidence="1">Nucleolus</location>
    </subcellularLocation>
</comment>
<evidence type="ECO:0000313" key="3">
    <source>
        <dbReference type="EMBL" id="EGD73394.1"/>
    </source>
</evidence>
<feature type="compositionally biased region" description="Polar residues" evidence="2">
    <location>
        <begin position="258"/>
        <end position="272"/>
    </location>
</feature>
<dbReference type="EMBL" id="GL832966">
    <property type="protein sequence ID" value="EGD73394.1"/>
    <property type="molecule type" value="Genomic_DNA"/>
</dbReference>
<dbReference type="eggNOG" id="KOG3045">
    <property type="taxonomic scope" value="Eukaryota"/>
</dbReference>
<evidence type="ECO:0000256" key="1">
    <source>
        <dbReference type="RuleBase" id="RU365074"/>
    </source>
</evidence>
<evidence type="ECO:0000313" key="4">
    <source>
        <dbReference type="Proteomes" id="UP000007799"/>
    </source>
</evidence>
<accession>F2UAH8</accession>
<reference evidence="3" key="1">
    <citation type="submission" date="2009-08" db="EMBL/GenBank/DDBJ databases">
        <title>Annotation of Salpingoeca rosetta.</title>
        <authorList>
            <consortium name="The Broad Institute Genome Sequencing Platform"/>
            <person name="Russ C."/>
            <person name="Cuomo C."/>
            <person name="Burger G."/>
            <person name="Gray M.W."/>
            <person name="Holland P.W.H."/>
            <person name="King N."/>
            <person name="Lang F.B.F."/>
            <person name="Roger A.J."/>
            <person name="Ruiz-Trillo I."/>
            <person name="Young S.K."/>
            <person name="Zeng Q."/>
            <person name="Gargeya S."/>
            <person name="Alvarado L."/>
            <person name="Berlin A."/>
            <person name="Chapman S.B."/>
            <person name="Chen Z."/>
            <person name="Freedman E."/>
            <person name="Gellesch M."/>
            <person name="Goldberg J."/>
            <person name="Griggs A."/>
            <person name="Gujja S."/>
            <person name="Heilman E."/>
            <person name="Heiman D."/>
            <person name="Howarth C."/>
            <person name="Mehta T."/>
            <person name="Neiman D."/>
            <person name="Pearson M."/>
            <person name="Roberts A."/>
            <person name="Saif S."/>
            <person name="Shea T."/>
            <person name="Shenoy N."/>
            <person name="Sisk P."/>
            <person name="Stolte C."/>
            <person name="Sykes S."/>
            <person name="White J."/>
            <person name="Yandava C."/>
            <person name="Haas B."/>
            <person name="Nusbaum C."/>
            <person name="Birren B."/>
        </authorList>
    </citation>
    <scope>NUCLEOTIDE SEQUENCE [LARGE SCALE GENOMIC DNA]</scope>
    <source>
        <strain evidence="3">ATCC 50818</strain>
    </source>
</reference>
<feature type="compositionally biased region" description="Low complexity" evidence="2">
    <location>
        <begin position="242"/>
        <end position="257"/>
    </location>
</feature>
<dbReference type="InterPro" id="IPR029063">
    <property type="entry name" value="SAM-dependent_MTases_sf"/>
</dbReference>
<evidence type="ECO:0000256" key="2">
    <source>
        <dbReference type="SAM" id="MobiDB-lite"/>
    </source>
</evidence>
<dbReference type="SUPFAM" id="SSF53335">
    <property type="entry name" value="S-adenosyl-L-methionine-dependent methyltransferases"/>
    <property type="match status" value="1"/>
</dbReference>
<dbReference type="STRING" id="946362.F2UAH8"/>
<dbReference type="InterPro" id="IPR007823">
    <property type="entry name" value="RRP8"/>
</dbReference>
<sequence>MQSTVSTTSWSVHSTISPDSRASISGISSPRSSNDSQNSARDGASLRSRKQAHIASTLGTMMPGMTKNGRSTPEVASSRRSKQRRRRRRDAVSTQSDDDGEERFETSSLTFALRTSAPSASAAADLDANPRKRSKQQARGNPMKDALRAALAQEEQRLSSERSRETPSPVSSAKQSGTHKHKHKQRSQHVRHGSDGDGDGSSPSSSMEVDRDPKLQHRQAREGRVILEKAEQAAKKSKHGRGSAVAPSRSARASRGATNSKQHVPTCFDNTATSSSTSSSSSSVAGKLLPSRGVERRRRERRTASDRLKGAKFRMLNELWPVNPLDDIIAYVKRRPRSAVVADFGCGEARLSQSVPNVVHSFDLVACNENVTACDIANVPLEDETVDIAVFCLALMGTNYPDYLAEAHRVLRLNGTLKIAEVKSRILKTDDFIGIVSRLGFEFVSMDDSNKMFVSFEFTKSTRKRGSVPPKMAAATLQPCIYKRR</sequence>
<dbReference type="OrthoDB" id="10258825at2759"/>
<feature type="compositionally biased region" description="Low complexity" evidence="2">
    <location>
        <begin position="1"/>
        <end position="39"/>
    </location>
</feature>
<dbReference type="InParanoid" id="F2UAH8"/>
<feature type="compositionally biased region" description="Low complexity" evidence="2">
    <location>
        <begin position="273"/>
        <end position="283"/>
    </location>
</feature>
<dbReference type="GeneID" id="16074253"/>
<dbReference type="Proteomes" id="UP000007799">
    <property type="component" value="Unassembled WGS sequence"/>
</dbReference>
<dbReference type="PANTHER" id="PTHR12787:SF0">
    <property type="entry name" value="RIBOSOMAL RNA-PROCESSING PROTEIN 8"/>
    <property type="match status" value="1"/>
</dbReference>
<feature type="region of interest" description="Disordered" evidence="2">
    <location>
        <begin position="1"/>
        <end position="306"/>
    </location>
</feature>
<feature type="compositionally biased region" description="Basic and acidic residues" evidence="2">
    <location>
        <begin position="208"/>
        <end position="234"/>
    </location>
</feature>